<keyword evidence="3 5" id="KW-1133">Transmembrane helix</keyword>
<comment type="caution">
    <text evidence="7">The sequence shown here is derived from an EMBL/GenBank/DDBJ whole genome shotgun (WGS) entry which is preliminary data.</text>
</comment>
<evidence type="ECO:0000259" key="6">
    <source>
        <dbReference type="Pfam" id="PF03151"/>
    </source>
</evidence>
<gene>
    <name evidence="7" type="ORF">WJX74_007491</name>
</gene>
<dbReference type="PANTHER" id="PTHR11132">
    <property type="entry name" value="SOLUTE CARRIER FAMILY 35"/>
    <property type="match status" value="1"/>
</dbReference>
<feature type="domain" description="Sugar phosphate transporter" evidence="6">
    <location>
        <begin position="21"/>
        <end position="296"/>
    </location>
</feature>
<evidence type="ECO:0000313" key="7">
    <source>
        <dbReference type="EMBL" id="KAK9837907.1"/>
    </source>
</evidence>
<dbReference type="InterPro" id="IPR037185">
    <property type="entry name" value="EmrE-like"/>
</dbReference>
<accession>A0AAW1RW91</accession>
<sequence>MSEANKLVLDGIAWLGNVSTSVAIIFINKVLMARTGYGFVYATTLCALHYLACSASIWVTQTFGGVKKVKLPFPDLVLFTLIANASIVSLNLSLMLNPVGFYQIAKLLIIPFVCLVERFWLKRTFSRSILLSVGIVVGGVAVVTVTDTGMSSNVGGLFVAGLSVISSGMQQILCRTMQQKHKLSSHELLSNTAPAQGWTLLLVGPLLDRYVSSSWVFEYEWVTTAMFVLLASCSFAVLVNVTQFACLGRFSAVSFQVLGHSKTVLVLLGGWAFLGDKVSAKQFFGMIMAVAGMVSYGVASAQPQASHRKSPASPLPAGEETVRLLSQNKESGDTVLANGFRLRESEHARKGAENV</sequence>
<name>A0AAW1RW91_9CHLO</name>
<evidence type="ECO:0000256" key="5">
    <source>
        <dbReference type="SAM" id="Phobius"/>
    </source>
</evidence>
<dbReference type="InterPro" id="IPR050186">
    <property type="entry name" value="TPT_transporter"/>
</dbReference>
<dbReference type="Proteomes" id="UP001438707">
    <property type="component" value="Unassembled WGS sequence"/>
</dbReference>
<keyword evidence="2 5" id="KW-0812">Transmembrane</keyword>
<feature type="transmembrane region" description="Helical" evidence="5">
    <location>
        <begin position="253"/>
        <end position="274"/>
    </location>
</feature>
<dbReference type="InterPro" id="IPR004853">
    <property type="entry name" value="Sugar_P_trans_dom"/>
</dbReference>
<keyword evidence="4 5" id="KW-0472">Membrane</keyword>
<comment type="subcellular location">
    <subcellularLocation>
        <location evidence="1">Membrane</location>
        <topology evidence="1">Multi-pass membrane protein</topology>
    </subcellularLocation>
</comment>
<feature type="transmembrane region" description="Helical" evidence="5">
    <location>
        <begin position="71"/>
        <end position="94"/>
    </location>
</feature>
<dbReference type="EMBL" id="JALJOS010000006">
    <property type="protein sequence ID" value="KAK9837907.1"/>
    <property type="molecule type" value="Genomic_DNA"/>
</dbReference>
<dbReference type="AlphaFoldDB" id="A0AAW1RW91"/>
<feature type="transmembrane region" description="Helical" evidence="5">
    <location>
        <begin position="7"/>
        <end position="27"/>
    </location>
</feature>
<proteinExistence type="predicted"/>
<dbReference type="Pfam" id="PF03151">
    <property type="entry name" value="TPT"/>
    <property type="match status" value="1"/>
</dbReference>
<keyword evidence="8" id="KW-1185">Reference proteome</keyword>
<evidence type="ECO:0000256" key="3">
    <source>
        <dbReference type="ARBA" id="ARBA00022989"/>
    </source>
</evidence>
<feature type="transmembrane region" description="Helical" evidence="5">
    <location>
        <begin position="280"/>
        <end position="299"/>
    </location>
</feature>
<organism evidence="7 8">
    <name type="scientific">Apatococcus lobatus</name>
    <dbReference type="NCBI Taxonomy" id="904363"/>
    <lineage>
        <taxon>Eukaryota</taxon>
        <taxon>Viridiplantae</taxon>
        <taxon>Chlorophyta</taxon>
        <taxon>core chlorophytes</taxon>
        <taxon>Trebouxiophyceae</taxon>
        <taxon>Chlorellales</taxon>
        <taxon>Chlorellaceae</taxon>
        <taxon>Apatococcus</taxon>
    </lineage>
</organism>
<feature type="transmembrane region" description="Helical" evidence="5">
    <location>
        <begin position="219"/>
        <end position="241"/>
    </location>
</feature>
<evidence type="ECO:0000256" key="4">
    <source>
        <dbReference type="ARBA" id="ARBA00023136"/>
    </source>
</evidence>
<evidence type="ECO:0000256" key="1">
    <source>
        <dbReference type="ARBA" id="ARBA00004141"/>
    </source>
</evidence>
<feature type="transmembrane region" description="Helical" evidence="5">
    <location>
        <begin position="128"/>
        <end position="145"/>
    </location>
</feature>
<dbReference type="GO" id="GO:0016020">
    <property type="term" value="C:membrane"/>
    <property type="evidence" value="ECO:0007669"/>
    <property type="project" value="UniProtKB-SubCell"/>
</dbReference>
<dbReference type="SUPFAM" id="SSF103481">
    <property type="entry name" value="Multidrug resistance efflux transporter EmrE"/>
    <property type="match status" value="1"/>
</dbReference>
<feature type="transmembrane region" description="Helical" evidence="5">
    <location>
        <begin position="100"/>
        <end position="121"/>
    </location>
</feature>
<feature type="transmembrane region" description="Helical" evidence="5">
    <location>
        <begin position="39"/>
        <end position="59"/>
    </location>
</feature>
<reference evidence="7 8" key="1">
    <citation type="journal article" date="2024" name="Nat. Commun.">
        <title>Phylogenomics reveals the evolutionary origins of lichenization in chlorophyte algae.</title>
        <authorList>
            <person name="Puginier C."/>
            <person name="Libourel C."/>
            <person name="Otte J."/>
            <person name="Skaloud P."/>
            <person name="Haon M."/>
            <person name="Grisel S."/>
            <person name="Petersen M."/>
            <person name="Berrin J.G."/>
            <person name="Delaux P.M."/>
            <person name="Dal Grande F."/>
            <person name="Keller J."/>
        </authorList>
    </citation>
    <scope>NUCLEOTIDE SEQUENCE [LARGE SCALE GENOMIC DNA]</scope>
    <source>
        <strain evidence="7 8">SAG 2145</strain>
    </source>
</reference>
<evidence type="ECO:0000256" key="2">
    <source>
        <dbReference type="ARBA" id="ARBA00022692"/>
    </source>
</evidence>
<evidence type="ECO:0000313" key="8">
    <source>
        <dbReference type="Proteomes" id="UP001438707"/>
    </source>
</evidence>
<protein>
    <recommendedName>
        <fullName evidence="6">Sugar phosphate transporter domain-containing protein</fullName>
    </recommendedName>
</protein>